<reference evidence="1" key="1">
    <citation type="journal article" date="2011" name="Plant Physiol.">
        <title>Comprehensive sequence analysis of 24,783 barley full-length cDNAs derived from 12 clone libraries.</title>
        <authorList>
            <person name="Matsumoto T."/>
            <person name="Tanaka T."/>
            <person name="Sakai H."/>
            <person name="Amano N."/>
            <person name="Kanamori H."/>
            <person name="Kurita K."/>
            <person name="Kikuta A."/>
            <person name="Kamiya K."/>
            <person name="Yamamoto M."/>
            <person name="Ikawa H."/>
            <person name="Fujii N."/>
            <person name="Hori K."/>
            <person name="Itoh T."/>
            <person name="Sato K."/>
        </authorList>
    </citation>
    <scope>NUCLEOTIDE SEQUENCE</scope>
    <source>
        <tissue evidence="1">Shoot and root</tissue>
    </source>
</reference>
<organism evidence="1">
    <name type="scientific">Hordeum vulgare subsp. vulgare</name>
    <name type="common">Domesticated barley</name>
    <dbReference type="NCBI Taxonomy" id="112509"/>
    <lineage>
        <taxon>Eukaryota</taxon>
        <taxon>Viridiplantae</taxon>
        <taxon>Streptophyta</taxon>
        <taxon>Embryophyta</taxon>
        <taxon>Tracheophyta</taxon>
        <taxon>Spermatophyta</taxon>
        <taxon>Magnoliopsida</taxon>
        <taxon>Liliopsida</taxon>
        <taxon>Poales</taxon>
        <taxon>Poaceae</taxon>
        <taxon>BOP clade</taxon>
        <taxon>Pooideae</taxon>
        <taxon>Triticodae</taxon>
        <taxon>Triticeae</taxon>
        <taxon>Hordeinae</taxon>
        <taxon>Hordeum</taxon>
    </lineage>
</organism>
<dbReference type="AlphaFoldDB" id="F2E0K4"/>
<proteinExistence type="evidence at transcript level"/>
<sequence length="36" mass="4148">MLLVVLCKEDNTMKDNNNLARTNTINKNRSSLLNQK</sequence>
<accession>F2E0K4</accession>
<evidence type="ECO:0000313" key="1">
    <source>
        <dbReference type="EMBL" id="BAK00876.1"/>
    </source>
</evidence>
<dbReference type="EMBL" id="AK369675">
    <property type="protein sequence ID" value="BAK00876.1"/>
    <property type="molecule type" value="mRNA"/>
</dbReference>
<protein>
    <submittedName>
        <fullName evidence="1">Predicted protein</fullName>
    </submittedName>
</protein>
<name>F2E0K4_HORVV</name>